<accession>A0A2J6QXT1</accession>
<evidence type="ECO:0000259" key="2">
    <source>
        <dbReference type="Pfam" id="PF12770"/>
    </source>
</evidence>
<dbReference type="Proteomes" id="UP000235786">
    <property type="component" value="Unassembled WGS sequence"/>
</dbReference>
<dbReference type="STRING" id="1149755.A0A2J6QXT1"/>
<dbReference type="OrthoDB" id="9991317at2759"/>
<sequence length="977" mass="109266">MSARQYQDALRLARRYLQWSDLLKPTALLHELIANSEIPSLIKAKAQAAIAESLESQDGSTEHDVWNDEAAKLFEENEHAHGSLDISTRIACRSADGEKIIDQNLKKYQEMDYPAGLLSALIRLLELVVRLHMFEMQTNIIADIDKLVHDTGALLLGYMALVQAIAVFGKTLADSGKVITGASALYEELSNSECFFLQGQAAQLVSQAYLRLKDKPAALSWARKCQDSWRECTIEDRSTASTLLLAVYFNETPAYPELDKIIQDAKQFIQEDIANNLAENAIEKINILVLGLTMNRERYDELIQTLIEKANELSERIPAASAENKLATLFQTRAGHLLGASKTKGDMEGENSALDFLERAVKLHLKNQQLWQAANARQACGLCYLQMYQKHLSGAPLQKAKDLDNALKQFTCAQEAFIAIDATFQISIATYWVALTQFEAWRYGWISGTVVLDSITQAETCMDRQRSEVSVMQGLSAIESKQRLSTDKHSRDLFKFALQICIKEGDMRKSWRWVQNTKARSLSDLLGLGMLVPQALRTSISENPEAQSLFEEEEGLLSNIAMVPELERFSLRAKLDMHRAKMRDIPVLKQLLDMREGVPLGLEALPKLPQPRLSNETPKGRVTVFADWIILDNEILLFTVRDGEIPTIHHLPVSASRIQTWVKEFDASSEGREDSIMEMNDADNPLRTLDPLIAPLATVSTPGDLIIMCPTDMLHSLPLHALLLPNQNSITTLLERNPTVYCASLTAFAQCCQRSADAVSQRMIGRDVLAIYEPFQDQQDFDYDEQSDIYANALALGDQLHARGILCGDQVTPEAFKRIISNSHLLFFHGHCDLVKDQITEQSLRLSDGHGAATPFTMKEFFNLKMDSPVFILMACNSATQQFLTGNESLGLITAILVAGASSTIGTLWEITSETARTFAERFTHELIDTSGSGMIDLAVDLQRTLISLKQDYTTRLPYHWAPFVLHGSYFSRNIGL</sequence>
<name>A0A2J6QXT1_HYAVF</name>
<dbReference type="InterPro" id="IPR024983">
    <property type="entry name" value="CHAT_dom"/>
</dbReference>
<evidence type="ECO:0000313" key="4">
    <source>
        <dbReference type="Proteomes" id="UP000235786"/>
    </source>
</evidence>
<feature type="domain" description="CHAT" evidence="2">
    <location>
        <begin position="692"/>
        <end position="969"/>
    </location>
</feature>
<dbReference type="Pfam" id="PF12770">
    <property type="entry name" value="CHAT"/>
    <property type="match status" value="1"/>
</dbReference>
<reference evidence="3 4" key="1">
    <citation type="submission" date="2016-04" db="EMBL/GenBank/DDBJ databases">
        <title>A degradative enzymes factory behind the ericoid mycorrhizal symbiosis.</title>
        <authorList>
            <consortium name="DOE Joint Genome Institute"/>
            <person name="Martino E."/>
            <person name="Morin E."/>
            <person name="Grelet G."/>
            <person name="Kuo A."/>
            <person name="Kohler A."/>
            <person name="Daghino S."/>
            <person name="Barry K."/>
            <person name="Choi C."/>
            <person name="Cichocki N."/>
            <person name="Clum A."/>
            <person name="Copeland A."/>
            <person name="Hainaut M."/>
            <person name="Haridas S."/>
            <person name="Labutti K."/>
            <person name="Lindquist E."/>
            <person name="Lipzen A."/>
            <person name="Khouja H.-R."/>
            <person name="Murat C."/>
            <person name="Ohm R."/>
            <person name="Olson A."/>
            <person name="Spatafora J."/>
            <person name="Veneault-Fourrey C."/>
            <person name="Henrissat B."/>
            <person name="Grigoriev I."/>
            <person name="Martin F."/>
            <person name="Perotto S."/>
        </authorList>
    </citation>
    <scope>NUCLEOTIDE SEQUENCE [LARGE SCALE GENOMIC DNA]</scope>
    <source>
        <strain evidence="3 4">F</strain>
    </source>
</reference>
<proteinExistence type="predicted"/>
<gene>
    <name evidence="3" type="ORF">L207DRAFT_442802</name>
</gene>
<keyword evidence="4" id="KW-1185">Reference proteome</keyword>
<feature type="coiled-coil region" evidence="1">
    <location>
        <begin position="296"/>
        <end position="323"/>
    </location>
</feature>
<keyword evidence="1" id="KW-0175">Coiled coil</keyword>
<evidence type="ECO:0000313" key="3">
    <source>
        <dbReference type="EMBL" id="PMD31060.1"/>
    </source>
</evidence>
<evidence type="ECO:0000256" key="1">
    <source>
        <dbReference type="SAM" id="Coils"/>
    </source>
</evidence>
<dbReference type="AlphaFoldDB" id="A0A2J6QXT1"/>
<protein>
    <recommendedName>
        <fullName evidence="2">CHAT domain-containing protein</fullName>
    </recommendedName>
</protein>
<organism evidence="3 4">
    <name type="scientific">Hyaloscypha variabilis (strain UAMH 11265 / GT02V1 / F)</name>
    <name type="common">Meliniomyces variabilis</name>
    <dbReference type="NCBI Taxonomy" id="1149755"/>
    <lineage>
        <taxon>Eukaryota</taxon>
        <taxon>Fungi</taxon>
        <taxon>Dikarya</taxon>
        <taxon>Ascomycota</taxon>
        <taxon>Pezizomycotina</taxon>
        <taxon>Leotiomycetes</taxon>
        <taxon>Helotiales</taxon>
        <taxon>Hyaloscyphaceae</taxon>
        <taxon>Hyaloscypha</taxon>
        <taxon>Hyaloscypha variabilis</taxon>
    </lineage>
</organism>
<dbReference type="EMBL" id="KZ613964">
    <property type="protein sequence ID" value="PMD31060.1"/>
    <property type="molecule type" value="Genomic_DNA"/>
</dbReference>